<dbReference type="EMBL" id="FO203512">
    <property type="protein sequence ID" value="CCK77449.1"/>
    <property type="molecule type" value="Genomic_DNA"/>
</dbReference>
<evidence type="ECO:0000259" key="3">
    <source>
        <dbReference type="PROSITE" id="PS50977"/>
    </source>
</evidence>
<dbReference type="Proteomes" id="UP000032749">
    <property type="component" value="Chromosome"/>
</dbReference>
<dbReference type="Gene3D" id="1.10.10.60">
    <property type="entry name" value="Homeodomain-like"/>
    <property type="match status" value="1"/>
</dbReference>
<accession>R4YV23</accession>
<dbReference type="PROSITE" id="PS50977">
    <property type="entry name" value="HTH_TETR_2"/>
    <property type="match status" value="1"/>
</dbReference>
<dbReference type="PANTHER" id="PTHR30328">
    <property type="entry name" value="TRANSCRIPTIONAL REPRESSOR"/>
    <property type="match status" value="1"/>
</dbReference>
<evidence type="ECO:0000256" key="2">
    <source>
        <dbReference type="PROSITE-ProRule" id="PRU00335"/>
    </source>
</evidence>
<dbReference type="PATRIC" id="fig|698738.3.peg.3402"/>
<evidence type="ECO:0000313" key="5">
    <source>
        <dbReference type="Proteomes" id="UP000032749"/>
    </source>
</evidence>
<dbReference type="PRINTS" id="PR00455">
    <property type="entry name" value="HTHTETR"/>
</dbReference>
<proteinExistence type="predicted"/>
<feature type="domain" description="HTH tetR-type" evidence="3">
    <location>
        <begin position="14"/>
        <end position="74"/>
    </location>
</feature>
<gene>
    <name evidence="4" type="ORF">OLEAN_C32730</name>
</gene>
<evidence type="ECO:0000256" key="1">
    <source>
        <dbReference type="ARBA" id="ARBA00023125"/>
    </source>
</evidence>
<sequence length="214" mass="24854">MSVTKKYKPGKIREQNSLKILQAAEVEFVKHGYKGTSMQSISDAAGLPKANLHYYFTNKAKLYNAVLEDIVQRWNEVLTDITEDDDPTETLEFYIRTKVELAIRYPNASKIFATEIIQGAPNVKEYLRTDLRTWLRAKTKIIETWIEQGKMNKVDPEHLFFMIWSTTQHYADFEAQILTITNKLEYEADDIERISRFLCHMILTGCGLTPTHKL</sequence>
<dbReference type="GO" id="GO:0003677">
    <property type="term" value="F:DNA binding"/>
    <property type="evidence" value="ECO:0007669"/>
    <property type="project" value="UniProtKB-UniRule"/>
</dbReference>
<dbReference type="GO" id="GO:0045892">
    <property type="term" value="P:negative regulation of DNA-templated transcription"/>
    <property type="evidence" value="ECO:0007669"/>
    <property type="project" value="InterPro"/>
</dbReference>
<name>R4YV23_OLEAN</name>
<evidence type="ECO:0000313" key="4">
    <source>
        <dbReference type="EMBL" id="CCK77449.1"/>
    </source>
</evidence>
<organism evidence="4 5">
    <name type="scientific">Oleispira antarctica RB-8</name>
    <dbReference type="NCBI Taxonomy" id="698738"/>
    <lineage>
        <taxon>Bacteria</taxon>
        <taxon>Pseudomonadati</taxon>
        <taxon>Pseudomonadota</taxon>
        <taxon>Gammaproteobacteria</taxon>
        <taxon>Oceanospirillales</taxon>
        <taxon>Oceanospirillaceae</taxon>
        <taxon>Oleispira</taxon>
    </lineage>
</organism>
<keyword evidence="5" id="KW-1185">Reference proteome</keyword>
<dbReference type="SUPFAM" id="SSF48498">
    <property type="entry name" value="Tetracyclin repressor-like, C-terminal domain"/>
    <property type="match status" value="1"/>
</dbReference>
<dbReference type="STRING" id="698738.OLEAN_C32730"/>
<reference evidence="4 5" key="1">
    <citation type="journal article" date="2013" name="Nat. Commun.">
        <title>Genome sequence and functional genomic analysis of the oil-degrading bacterium Oleispira antarctica.</title>
        <authorList>
            <person name="Kube M."/>
            <person name="Chernikova T.N."/>
            <person name="Al-Ramahi Y."/>
            <person name="Beloqui A."/>
            <person name="Lopez-Cortez N."/>
            <person name="Guazzaroni M.E."/>
            <person name="Heipieper H.J."/>
            <person name="Klages S."/>
            <person name="Kotsyurbenko O.R."/>
            <person name="Langer I."/>
            <person name="Nechitaylo T.Y."/>
            <person name="Lunsdorf H."/>
            <person name="Fernandez M."/>
            <person name="Juarez S."/>
            <person name="Ciordia S."/>
            <person name="Singer A."/>
            <person name="Kagan O."/>
            <person name="Egorova O."/>
            <person name="Petit P.A."/>
            <person name="Stogios P."/>
            <person name="Kim Y."/>
            <person name="Tchigvintsev A."/>
            <person name="Flick R."/>
            <person name="Denaro R."/>
            <person name="Genovese M."/>
            <person name="Albar J.P."/>
            <person name="Reva O.N."/>
            <person name="Martinez-Gomariz M."/>
            <person name="Tran H."/>
            <person name="Ferrer M."/>
            <person name="Savchenko A."/>
            <person name="Yakunin A.F."/>
            <person name="Yakimov M.M."/>
            <person name="Golyshina O.V."/>
            <person name="Reinhardt R."/>
            <person name="Golyshin P.N."/>
        </authorList>
    </citation>
    <scope>NUCLEOTIDE SEQUENCE [LARGE SCALE GENOMIC DNA]</scope>
</reference>
<dbReference type="Pfam" id="PF08362">
    <property type="entry name" value="TetR_C_3"/>
    <property type="match status" value="1"/>
</dbReference>
<dbReference type="SUPFAM" id="SSF46689">
    <property type="entry name" value="Homeodomain-like"/>
    <property type="match status" value="1"/>
</dbReference>
<dbReference type="HOGENOM" id="CLU_069356_1_0_6"/>
<dbReference type="InterPro" id="IPR050109">
    <property type="entry name" value="HTH-type_TetR-like_transc_reg"/>
</dbReference>
<dbReference type="InterPro" id="IPR009057">
    <property type="entry name" value="Homeodomain-like_sf"/>
</dbReference>
<dbReference type="Pfam" id="PF00440">
    <property type="entry name" value="TetR_N"/>
    <property type="match status" value="1"/>
</dbReference>
<dbReference type="InterPro" id="IPR036271">
    <property type="entry name" value="Tet_transcr_reg_TetR-rel_C_sf"/>
</dbReference>
<dbReference type="InterPro" id="IPR001647">
    <property type="entry name" value="HTH_TetR"/>
</dbReference>
<keyword evidence="1 2" id="KW-0238">DNA-binding</keyword>
<dbReference type="KEGG" id="oai:OLEAN_C32730"/>
<dbReference type="Gene3D" id="1.10.357.10">
    <property type="entry name" value="Tetracycline Repressor, domain 2"/>
    <property type="match status" value="1"/>
</dbReference>
<feature type="DNA-binding region" description="H-T-H motif" evidence="2">
    <location>
        <begin position="37"/>
        <end position="56"/>
    </location>
</feature>
<dbReference type="AlphaFoldDB" id="R4YV23"/>
<dbReference type="InterPro" id="IPR013573">
    <property type="entry name" value="Tscrpt_reg_YcdC_C"/>
</dbReference>
<dbReference type="PANTHER" id="PTHR30328:SF54">
    <property type="entry name" value="HTH-TYPE TRANSCRIPTIONAL REPRESSOR SCO4008"/>
    <property type="match status" value="1"/>
</dbReference>
<protein>
    <submittedName>
        <fullName evidence="4">Transcriptional regulator, TetR family</fullName>
    </submittedName>
</protein>